<keyword evidence="2" id="KW-1185">Reference proteome</keyword>
<dbReference type="Proteomes" id="UP000683925">
    <property type="component" value="Unassembled WGS sequence"/>
</dbReference>
<reference evidence="1" key="1">
    <citation type="submission" date="2021-01" db="EMBL/GenBank/DDBJ databases">
        <authorList>
            <consortium name="Genoscope - CEA"/>
            <person name="William W."/>
        </authorList>
    </citation>
    <scope>NUCLEOTIDE SEQUENCE</scope>
</reference>
<accession>A0A8S1Y241</accession>
<comment type="caution">
    <text evidence="1">The sequence shown here is derived from an EMBL/GenBank/DDBJ whole genome shotgun (WGS) entry which is preliminary data.</text>
</comment>
<name>A0A8S1Y241_PAROT</name>
<sequence length="120" mass="14066">MTFRKNCFRSTEVLLFYQLPANVQPTLDSSASYLFKKKKDYQKVSFFFPQLCSYSSKRKAVIAINNITSETCIKAIRGQYNKRAVKQKINYISLMCPTKQVLREIFYHSSLFVTLQLNQQ</sequence>
<gene>
    <name evidence="1" type="ORF">POCTA_138.1.T1380006</name>
</gene>
<evidence type="ECO:0000313" key="1">
    <source>
        <dbReference type="EMBL" id="CAD8206392.1"/>
    </source>
</evidence>
<evidence type="ECO:0000313" key="2">
    <source>
        <dbReference type="Proteomes" id="UP000683925"/>
    </source>
</evidence>
<proteinExistence type="predicted"/>
<protein>
    <submittedName>
        <fullName evidence="1">Uncharacterized protein</fullName>
    </submittedName>
</protein>
<organism evidence="1 2">
    <name type="scientific">Paramecium octaurelia</name>
    <dbReference type="NCBI Taxonomy" id="43137"/>
    <lineage>
        <taxon>Eukaryota</taxon>
        <taxon>Sar</taxon>
        <taxon>Alveolata</taxon>
        <taxon>Ciliophora</taxon>
        <taxon>Intramacronucleata</taxon>
        <taxon>Oligohymenophorea</taxon>
        <taxon>Peniculida</taxon>
        <taxon>Parameciidae</taxon>
        <taxon>Paramecium</taxon>
    </lineage>
</organism>
<dbReference type="EMBL" id="CAJJDP010000139">
    <property type="protein sequence ID" value="CAD8206392.1"/>
    <property type="molecule type" value="Genomic_DNA"/>
</dbReference>
<dbReference type="AlphaFoldDB" id="A0A8S1Y241"/>